<accession>W9SK96</accession>
<gene>
    <name evidence="1" type="ORF">L484_019871</name>
</gene>
<protein>
    <submittedName>
        <fullName evidence="1">Uncharacterized protein</fullName>
    </submittedName>
</protein>
<dbReference type="AlphaFoldDB" id="W9SK96"/>
<organism evidence="1 2">
    <name type="scientific">Morus notabilis</name>
    <dbReference type="NCBI Taxonomy" id="981085"/>
    <lineage>
        <taxon>Eukaryota</taxon>
        <taxon>Viridiplantae</taxon>
        <taxon>Streptophyta</taxon>
        <taxon>Embryophyta</taxon>
        <taxon>Tracheophyta</taxon>
        <taxon>Spermatophyta</taxon>
        <taxon>Magnoliopsida</taxon>
        <taxon>eudicotyledons</taxon>
        <taxon>Gunneridae</taxon>
        <taxon>Pentapetalae</taxon>
        <taxon>rosids</taxon>
        <taxon>fabids</taxon>
        <taxon>Rosales</taxon>
        <taxon>Moraceae</taxon>
        <taxon>Moreae</taxon>
        <taxon>Morus</taxon>
    </lineage>
</organism>
<evidence type="ECO:0000313" key="1">
    <source>
        <dbReference type="EMBL" id="EXC32758.1"/>
    </source>
</evidence>
<dbReference type="Proteomes" id="UP000030645">
    <property type="component" value="Unassembled WGS sequence"/>
</dbReference>
<reference evidence="2" key="1">
    <citation type="submission" date="2013-01" db="EMBL/GenBank/DDBJ databases">
        <title>Draft Genome Sequence of a Mulberry Tree, Morus notabilis C.K. Schneid.</title>
        <authorList>
            <person name="He N."/>
            <person name="Zhao S."/>
        </authorList>
    </citation>
    <scope>NUCLEOTIDE SEQUENCE</scope>
</reference>
<sequence length="140" mass="15373">MRVKSNTEILGRQACLKPQFFGLDRQAHKAARSSKISASGCPRKFGIAEASHRMKAPDRRPPKFFVYFPSGPNCPKPNQRLALEWARAAKTRPAAHPWASSGSGGRPENFRQAGSGVGLNFKFFQVVASGPSKIPVLVRR</sequence>
<proteinExistence type="predicted"/>
<dbReference type="EMBL" id="KE346312">
    <property type="protein sequence ID" value="EXC32758.1"/>
    <property type="molecule type" value="Genomic_DNA"/>
</dbReference>
<evidence type="ECO:0000313" key="2">
    <source>
        <dbReference type="Proteomes" id="UP000030645"/>
    </source>
</evidence>
<keyword evidence="2" id="KW-1185">Reference proteome</keyword>
<name>W9SK96_9ROSA</name>